<feature type="transmembrane region" description="Helical" evidence="2">
    <location>
        <begin position="441"/>
        <end position="460"/>
    </location>
</feature>
<feature type="transmembrane region" description="Helical" evidence="2">
    <location>
        <begin position="400"/>
        <end position="421"/>
    </location>
</feature>
<comment type="caution">
    <text evidence="3">The sequence shown here is derived from an EMBL/GenBank/DDBJ whole genome shotgun (WGS) entry which is preliminary data.</text>
</comment>
<feature type="transmembrane region" description="Helical" evidence="2">
    <location>
        <begin position="22"/>
        <end position="42"/>
    </location>
</feature>
<evidence type="ECO:0000313" key="4">
    <source>
        <dbReference type="Proteomes" id="UP000319783"/>
    </source>
</evidence>
<evidence type="ECO:0000256" key="2">
    <source>
        <dbReference type="SAM" id="Phobius"/>
    </source>
</evidence>
<dbReference type="Proteomes" id="UP000319783">
    <property type="component" value="Unassembled WGS sequence"/>
</dbReference>
<keyword evidence="1" id="KW-0175">Coiled coil</keyword>
<accession>A0A533QHF7</accession>
<feature type="coiled-coil region" evidence="1">
    <location>
        <begin position="284"/>
        <end position="318"/>
    </location>
</feature>
<organism evidence="3 4">
    <name type="scientific">Candidatus Jettenia ecosi</name>
    <dbReference type="NCBI Taxonomy" id="2494326"/>
    <lineage>
        <taxon>Bacteria</taxon>
        <taxon>Pseudomonadati</taxon>
        <taxon>Planctomycetota</taxon>
        <taxon>Candidatus Brocadiia</taxon>
        <taxon>Candidatus Brocadiales</taxon>
        <taxon>Candidatus Brocadiaceae</taxon>
        <taxon>Candidatus Jettenia</taxon>
    </lineage>
</organism>
<keyword evidence="2" id="KW-1133">Transmembrane helix</keyword>
<protein>
    <submittedName>
        <fullName evidence="3">Uncharacterized protein</fullName>
    </submittedName>
</protein>
<evidence type="ECO:0000256" key="1">
    <source>
        <dbReference type="SAM" id="Coils"/>
    </source>
</evidence>
<name>A0A533QHF7_9BACT</name>
<sequence length="466" mass="53938">MQQLSDILFDDLRSNKTKMNRLFGAGLLFALIAHFYVVEPYFEYKKQEHRLKKSLDNKKIKFDQLSGQSEHITKLSQDIKTNQANIKNKIKNFPQHLRGILSDIWKVFLSESSPDTSNRSTHIRQLAPVQQSINIQRPAKEREKRENDSNMPFPVQQSMQIQQPSFIKIGDFFLPSDITTFNDGVHWYVETWFNNLLNEIREGIEEPIKQAKITSDMVGNIDLQDITKQGIKNIQKYIDRVEKENPNFWRSYSGPRGKLDVAQELQNEVKKSFGLLEEKVYMLVERLKEAVKVQKEELDKINNDMAKLQDSKKELDSRLSLLESPFGRIPADLPDLIKLFPVLMAGLIVTVTVTLQKSKSLYSVLWEEYKKNTSKVDLKLFQRQADCWYLPPYPSLFHPIALVILIAIIIGIFVRACFLVISEPELFTSLTGEAQSFRKNLFIDTYIAGALAILGCLWFIGKIFKR</sequence>
<dbReference type="AlphaFoldDB" id="A0A533QHF7"/>
<evidence type="ECO:0000313" key="3">
    <source>
        <dbReference type="EMBL" id="TLD39990.1"/>
    </source>
</evidence>
<keyword evidence="2" id="KW-0472">Membrane</keyword>
<feature type="transmembrane region" description="Helical" evidence="2">
    <location>
        <begin position="336"/>
        <end position="355"/>
    </location>
</feature>
<reference evidence="3 4" key="1">
    <citation type="submission" date="2019-04" db="EMBL/GenBank/DDBJ databases">
        <title>Genome of a novel bacterium Candidatus Jettenia ecosi reconstructed from metagenome of an anammox bioreactor.</title>
        <authorList>
            <person name="Mardanov A.V."/>
            <person name="Beletsky A.V."/>
            <person name="Ravin N.V."/>
            <person name="Botchkova E.A."/>
            <person name="Litti Y.V."/>
            <person name="Nozhevnikova A.N."/>
        </authorList>
    </citation>
    <scope>NUCLEOTIDE SEQUENCE [LARGE SCALE GENOMIC DNA]</scope>
    <source>
        <strain evidence="3">J2</strain>
    </source>
</reference>
<keyword evidence="2" id="KW-0812">Transmembrane</keyword>
<dbReference type="EMBL" id="SULG01000149">
    <property type="protein sequence ID" value="TLD39990.1"/>
    <property type="molecule type" value="Genomic_DNA"/>
</dbReference>
<proteinExistence type="predicted"/>
<gene>
    <name evidence="3" type="ORF">JETT_3748</name>
</gene>